<reference evidence="5 6" key="1">
    <citation type="journal article" date="2023" name="Hortic Res">
        <title>Pangenome of water caltrop reveals structural variations and asymmetric subgenome divergence after allopolyploidization.</title>
        <authorList>
            <person name="Zhang X."/>
            <person name="Chen Y."/>
            <person name="Wang L."/>
            <person name="Yuan Y."/>
            <person name="Fang M."/>
            <person name="Shi L."/>
            <person name="Lu R."/>
            <person name="Comes H.P."/>
            <person name="Ma Y."/>
            <person name="Chen Y."/>
            <person name="Huang G."/>
            <person name="Zhou Y."/>
            <person name="Zheng Z."/>
            <person name="Qiu Y."/>
        </authorList>
    </citation>
    <scope>NUCLEOTIDE SEQUENCE [LARGE SCALE GENOMIC DNA]</scope>
    <source>
        <tissue evidence="5">Roots</tissue>
    </source>
</reference>
<dbReference type="EMBL" id="JAXIOK010000018">
    <property type="protein sequence ID" value="KAK4750170.1"/>
    <property type="molecule type" value="Genomic_DNA"/>
</dbReference>
<comment type="caution">
    <text evidence="5">The sequence shown here is derived from an EMBL/GenBank/DDBJ whole genome shotgun (WGS) entry which is preliminary data.</text>
</comment>
<dbReference type="AlphaFoldDB" id="A0AAN7PQR0"/>
<dbReference type="GO" id="GO:0070979">
    <property type="term" value="P:protein K11-linked ubiquitination"/>
    <property type="evidence" value="ECO:0007669"/>
    <property type="project" value="TreeGrafter"/>
</dbReference>
<evidence type="ECO:0000256" key="2">
    <source>
        <dbReference type="ARBA" id="ARBA00022776"/>
    </source>
</evidence>
<evidence type="ECO:0000256" key="4">
    <source>
        <dbReference type="SAM" id="Phobius"/>
    </source>
</evidence>
<keyword evidence="3" id="KW-0131">Cell cycle</keyword>
<dbReference type="Proteomes" id="UP001345219">
    <property type="component" value="Chromosome 21"/>
</dbReference>
<dbReference type="GO" id="GO:0051301">
    <property type="term" value="P:cell division"/>
    <property type="evidence" value="ECO:0007669"/>
    <property type="project" value="UniProtKB-KW"/>
</dbReference>
<feature type="transmembrane region" description="Helical" evidence="4">
    <location>
        <begin position="33"/>
        <end position="55"/>
    </location>
</feature>
<keyword evidence="6" id="KW-1185">Reference proteome</keyword>
<dbReference type="PANTHER" id="PTHR12827:SF3">
    <property type="entry name" value="ANAPHASE-PROMOTING COMPLEX SUBUNIT 1"/>
    <property type="match status" value="1"/>
</dbReference>
<protein>
    <submittedName>
        <fullName evidence="5">Uncharacterized protein</fullName>
    </submittedName>
</protein>
<evidence type="ECO:0000313" key="5">
    <source>
        <dbReference type="EMBL" id="KAK4750170.1"/>
    </source>
</evidence>
<dbReference type="GO" id="GO:0007091">
    <property type="term" value="P:metaphase/anaphase transition of mitotic cell cycle"/>
    <property type="evidence" value="ECO:0007669"/>
    <property type="project" value="TreeGrafter"/>
</dbReference>
<dbReference type="GO" id="GO:0005680">
    <property type="term" value="C:anaphase-promoting complex"/>
    <property type="evidence" value="ECO:0007669"/>
    <property type="project" value="InterPro"/>
</dbReference>
<dbReference type="InterPro" id="IPR024990">
    <property type="entry name" value="Apc1"/>
</dbReference>
<proteinExistence type="predicted"/>
<keyword evidence="1" id="KW-0132">Cell division</keyword>
<name>A0AAN7PQR0_9MYRT</name>
<dbReference type="GO" id="GO:0031145">
    <property type="term" value="P:anaphase-promoting complex-dependent catabolic process"/>
    <property type="evidence" value="ECO:0007669"/>
    <property type="project" value="TreeGrafter"/>
</dbReference>
<evidence type="ECO:0000313" key="6">
    <source>
        <dbReference type="Proteomes" id="UP001345219"/>
    </source>
</evidence>
<sequence>MTKYLHPLIAGNILRKCFNCNVILCKDSSCSSLIYLLVSFLFPQISLAIGFFLFLGGGMRIFSTSNSSVTSLLITLYPRLPTGSNDNRCQRYWYQVINLIPQGF</sequence>
<keyword evidence="4" id="KW-0472">Membrane</keyword>
<accession>A0AAN7PQR0</accession>
<keyword evidence="2" id="KW-0498">Mitosis</keyword>
<gene>
    <name evidence="5" type="ORF">SAY87_027619</name>
</gene>
<keyword evidence="4" id="KW-1133">Transmembrane helix</keyword>
<evidence type="ECO:0000256" key="1">
    <source>
        <dbReference type="ARBA" id="ARBA00022618"/>
    </source>
</evidence>
<dbReference type="PANTHER" id="PTHR12827">
    <property type="entry name" value="MEIOTIC CHECKPOINT REGULATOR TSG24 FAMILY MEMBER"/>
    <property type="match status" value="1"/>
</dbReference>
<keyword evidence="4" id="KW-0812">Transmembrane</keyword>
<organism evidence="5 6">
    <name type="scientific">Trapa incisa</name>
    <dbReference type="NCBI Taxonomy" id="236973"/>
    <lineage>
        <taxon>Eukaryota</taxon>
        <taxon>Viridiplantae</taxon>
        <taxon>Streptophyta</taxon>
        <taxon>Embryophyta</taxon>
        <taxon>Tracheophyta</taxon>
        <taxon>Spermatophyta</taxon>
        <taxon>Magnoliopsida</taxon>
        <taxon>eudicotyledons</taxon>
        <taxon>Gunneridae</taxon>
        <taxon>Pentapetalae</taxon>
        <taxon>rosids</taxon>
        <taxon>malvids</taxon>
        <taxon>Myrtales</taxon>
        <taxon>Lythraceae</taxon>
        <taxon>Trapa</taxon>
    </lineage>
</organism>
<evidence type="ECO:0000256" key="3">
    <source>
        <dbReference type="ARBA" id="ARBA00023306"/>
    </source>
</evidence>
<dbReference type="GO" id="GO:0060090">
    <property type="term" value="F:molecular adaptor activity"/>
    <property type="evidence" value="ECO:0007669"/>
    <property type="project" value="TreeGrafter"/>
</dbReference>